<feature type="compositionally biased region" description="Basic and acidic residues" evidence="1">
    <location>
        <begin position="179"/>
        <end position="223"/>
    </location>
</feature>
<proteinExistence type="predicted"/>
<name>A0A410RT06_CORCK</name>
<dbReference type="Proteomes" id="UP000288758">
    <property type="component" value="Chromosome"/>
</dbReference>
<sequence>MSTRIRSQGFRRGVITLVVLMAASASADDSPPQPSAVDAAGSAARRDNPAEVGSPEADAVKATDSATKRDSQPTVDPWMASSSTALFSRPTVGESFKFSSEANSEGTVLSVGFSPGALWAPRTPALTNLQLAGAYSINDGIGSFSLKWAAPFRDVRTFSPADWQRLTDASVKAVEACDATERKKEEEEEKKKTAQEKEEDEKKTAQEKEEERKRKSEKRHALCLEKRTATEDSEIARIRPGLSLGASMGYGFRSQRLERLAANVAYDQKLWGGTSLIINADMESQVRELPQEDGGLRVERAWQAGGSVGLAWRPGAAFLKQRLELSAGAKLLQCLQGCAENPSSVKFGPQASFALDKDTVLGASVNWTGEASSLRDALVGVAVSHSFGLLSNGTP</sequence>
<evidence type="ECO:0000256" key="2">
    <source>
        <dbReference type="SAM" id="SignalP"/>
    </source>
</evidence>
<protein>
    <submittedName>
        <fullName evidence="3">Uncharacterized protein</fullName>
    </submittedName>
</protein>
<gene>
    <name evidence="3" type="ORF">EJ065_3478</name>
</gene>
<dbReference type="RefSeq" id="WP_128796870.1">
    <property type="nucleotide sequence ID" value="NZ_CP034669.1"/>
</dbReference>
<evidence type="ECO:0000256" key="1">
    <source>
        <dbReference type="SAM" id="MobiDB-lite"/>
    </source>
</evidence>
<feature type="compositionally biased region" description="Basic and acidic residues" evidence="1">
    <location>
        <begin position="58"/>
        <end position="71"/>
    </location>
</feature>
<dbReference type="EMBL" id="CP034669">
    <property type="protein sequence ID" value="QAT85039.1"/>
    <property type="molecule type" value="Genomic_DNA"/>
</dbReference>
<feature type="chain" id="PRO_5019209431" evidence="2">
    <location>
        <begin position="28"/>
        <end position="395"/>
    </location>
</feature>
<feature type="region of interest" description="Disordered" evidence="1">
    <location>
        <begin position="24"/>
        <end position="78"/>
    </location>
</feature>
<organism evidence="3 4">
    <name type="scientific">Corallococcus coralloides</name>
    <name type="common">Myxococcus coralloides</name>
    <dbReference type="NCBI Taxonomy" id="184914"/>
    <lineage>
        <taxon>Bacteria</taxon>
        <taxon>Pseudomonadati</taxon>
        <taxon>Myxococcota</taxon>
        <taxon>Myxococcia</taxon>
        <taxon>Myxococcales</taxon>
        <taxon>Cystobacterineae</taxon>
        <taxon>Myxococcaceae</taxon>
        <taxon>Corallococcus</taxon>
    </lineage>
</organism>
<accession>A0A410RT06</accession>
<dbReference type="AlphaFoldDB" id="A0A410RT06"/>
<evidence type="ECO:0000313" key="4">
    <source>
        <dbReference type="Proteomes" id="UP000288758"/>
    </source>
</evidence>
<feature type="compositionally biased region" description="Low complexity" evidence="1">
    <location>
        <begin position="24"/>
        <end position="40"/>
    </location>
</feature>
<feature type="signal peptide" evidence="2">
    <location>
        <begin position="1"/>
        <end position="27"/>
    </location>
</feature>
<keyword evidence="2" id="KW-0732">Signal</keyword>
<reference evidence="3 4" key="1">
    <citation type="submission" date="2018-12" db="EMBL/GenBank/DDBJ databases">
        <title>Complete Genome Sequence of the Corallopyronin A producing Myxobacterium Corallococcus coralloides B035.</title>
        <authorList>
            <person name="Bouhired S.M."/>
            <person name="Rupp O."/>
            <person name="Blom J."/>
            <person name="Schaeberle T.F."/>
            <person name="Kehraus S."/>
            <person name="Schiefer A."/>
            <person name="Pfarr K."/>
            <person name="Goesmann A."/>
            <person name="Hoerauf A."/>
            <person name="Koenig G.M."/>
        </authorList>
    </citation>
    <scope>NUCLEOTIDE SEQUENCE [LARGE SCALE GENOMIC DNA]</scope>
    <source>
        <strain evidence="3 4">B035</strain>
    </source>
</reference>
<feature type="region of interest" description="Disordered" evidence="1">
    <location>
        <begin position="176"/>
        <end position="223"/>
    </location>
</feature>
<evidence type="ECO:0000313" key="3">
    <source>
        <dbReference type="EMBL" id="QAT85039.1"/>
    </source>
</evidence>